<dbReference type="Proteomes" id="UP000295252">
    <property type="component" value="Chromosome IV"/>
</dbReference>
<evidence type="ECO:0000313" key="2">
    <source>
        <dbReference type="EMBL" id="CDP06802.1"/>
    </source>
</evidence>
<keyword evidence="1" id="KW-1133">Transmembrane helix</keyword>
<dbReference type="Gramene" id="CDP06802">
    <property type="protein sequence ID" value="CDP06802"/>
    <property type="gene ID" value="GSCOC_T00023788001"/>
</dbReference>
<sequence length="84" mass="9009">MVVADPIVSQADNFLTMAWSITICFIEYARVSVTAKGKPSGIATTRIVTAAAMIRMMEFMISPVLVCLALNSLCPLSSLVCPVK</sequence>
<organism evidence="2 3">
    <name type="scientific">Coffea canephora</name>
    <name type="common">Robusta coffee</name>
    <dbReference type="NCBI Taxonomy" id="49390"/>
    <lineage>
        <taxon>Eukaryota</taxon>
        <taxon>Viridiplantae</taxon>
        <taxon>Streptophyta</taxon>
        <taxon>Embryophyta</taxon>
        <taxon>Tracheophyta</taxon>
        <taxon>Spermatophyta</taxon>
        <taxon>Magnoliopsida</taxon>
        <taxon>eudicotyledons</taxon>
        <taxon>Gunneridae</taxon>
        <taxon>Pentapetalae</taxon>
        <taxon>asterids</taxon>
        <taxon>lamiids</taxon>
        <taxon>Gentianales</taxon>
        <taxon>Rubiaceae</taxon>
        <taxon>Ixoroideae</taxon>
        <taxon>Gardenieae complex</taxon>
        <taxon>Bertiereae - Coffeeae clade</taxon>
        <taxon>Coffeeae</taxon>
        <taxon>Coffea</taxon>
    </lineage>
</organism>
<reference evidence="3" key="1">
    <citation type="journal article" date="2014" name="Science">
        <title>The coffee genome provides insight into the convergent evolution of caffeine biosynthesis.</title>
        <authorList>
            <person name="Denoeud F."/>
            <person name="Carretero-Paulet L."/>
            <person name="Dereeper A."/>
            <person name="Droc G."/>
            <person name="Guyot R."/>
            <person name="Pietrella M."/>
            <person name="Zheng C."/>
            <person name="Alberti A."/>
            <person name="Anthony F."/>
            <person name="Aprea G."/>
            <person name="Aury J.M."/>
            <person name="Bento P."/>
            <person name="Bernard M."/>
            <person name="Bocs S."/>
            <person name="Campa C."/>
            <person name="Cenci A."/>
            <person name="Combes M.C."/>
            <person name="Crouzillat D."/>
            <person name="Da Silva C."/>
            <person name="Daddiego L."/>
            <person name="De Bellis F."/>
            <person name="Dussert S."/>
            <person name="Garsmeur O."/>
            <person name="Gayraud T."/>
            <person name="Guignon V."/>
            <person name="Jahn K."/>
            <person name="Jamilloux V."/>
            <person name="Joet T."/>
            <person name="Labadie K."/>
            <person name="Lan T."/>
            <person name="Leclercq J."/>
            <person name="Lepelley M."/>
            <person name="Leroy T."/>
            <person name="Li L.T."/>
            <person name="Librado P."/>
            <person name="Lopez L."/>
            <person name="Munoz A."/>
            <person name="Noel B."/>
            <person name="Pallavicini A."/>
            <person name="Perrotta G."/>
            <person name="Poncet V."/>
            <person name="Pot D."/>
            <person name="Priyono X."/>
            <person name="Rigoreau M."/>
            <person name="Rouard M."/>
            <person name="Rozas J."/>
            <person name="Tranchant-Dubreuil C."/>
            <person name="VanBuren R."/>
            <person name="Zhang Q."/>
            <person name="Andrade A.C."/>
            <person name="Argout X."/>
            <person name="Bertrand B."/>
            <person name="de Kochko A."/>
            <person name="Graziosi G."/>
            <person name="Henry R.J."/>
            <person name="Jayarama X."/>
            <person name="Ming R."/>
            <person name="Nagai C."/>
            <person name="Rounsley S."/>
            <person name="Sankoff D."/>
            <person name="Giuliano G."/>
            <person name="Albert V.A."/>
            <person name="Wincker P."/>
            <person name="Lashermes P."/>
        </authorList>
    </citation>
    <scope>NUCLEOTIDE SEQUENCE [LARGE SCALE GENOMIC DNA]</scope>
    <source>
        <strain evidence="3">cv. DH200-94</strain>
    </source>
</reference>
<evidence type="ECO:0000313" key="3">
    <source>
        <dbReference type="Proteomes" id="UP000295252"/>
    </source>
</evidence>
<proteinExistence type="predicted"/>
<evidence type="ECO:0000256" key="1">
    <source>
        <dbReference type="SAM" id="Phobius"/>
    </source>
</evidence>
<gene>
    <name evidence="2" type="ORF">GSCOC_T00023788001</name>
</gene>
<name>A0A068UEV2_COFCA</name>
<dbReference type="EMBL" id="HG739107">
    <property type="protein sequence ID" value="CDP06802.1"/>
    <property type="molecule type" value="Genomic_DNA"/>
</dbReference>
<keyword evidence="1" id="KW-0472">Membrane</keyword>
<keyword evidence="3" id="KW-1185">Reference proteome</keyword>
<dbReference type="AlphaFoldDB" id="A0A068UEV2"/>
<keyword evidence="1" id="KW-0812">Transmembrane</keyword>
<accession>A0A068UEV2</accession>
<feature type="transmembrane region" description="Helical" evidence="1">
    <location>
        <begin position="59"/>
        <end position="80"/>
    </location>
</feature>
<dbReference type="InParanoid" id="A0A068UEV2"/>
<protein>
    <submittedName>
        <fullName evidence="2">Uncharacterized protein</fullName>
    </submittedName>
</protein>